<comment type="caution">
    <text evidence="8">The sequence shown here is derived from an EMBL/GenBank/DDBJ whole genome shotgun (WGS) entry which is preliminary data.</text>
</comment>
<evidence type="ECO:0000256" key="3">
    <source>
        <dbReference type="ARBA" id="ARBA00022741"/>
    </source>
</evidence>
<dbReference type="EMBL" id="QMQX01000024">
    <property type="protein sequence ID" value="RLE53046.1"/>
    <property type="molecule type" value="Genomic_DNA"/>
</dbReference>
<dbReference type="Proteomes" id="UP000278475">
    <property type="component" value="Unassembled WGS sequence"/>
</dbReference>
<evidence type="ECO:0000259" key="7">
    <source>
        <dbReference type="SMART" id="SM01073"/>
    </source>
</evidence>
<dbReference type="Proteomes" id="UP000272051">
    <property type="component" value="Unassembled WGS sequence"/>
</dbReference>
<keyword evidence="4" id="KW-0067">ATP-binding</keyword>
<gene>
    <name evidence="8" type="ORF">DRJ31_07190</name>
    <name evidence="9" type="ORF">DRJ33_02120</name>
</gene>
<dbReference type="SUPFAM" id="SSF52540">
    <property type="entry name" value="P-loop containing nucleoside triphosphate hydrolases"/>
    <property type="match status" value="2"/>
</dbReference>
<dbReference type="InterPro" id="IPR009010">
    <property type="entry name" value="Asp_de-COase-like_dom_sf"/>
</dbReference>
<dbReference type="InterPro" id="IPR050168">
    <property type="entry name" value="AAA_ATPase_domain"/>
</dbReference>
<dbReference type="FunFam" id="3.40.50.300:FF:000012">
    <property type="entry name" value="Transitional endoplasmic reticulum ATPase"/>
    <property type="match status" value="1"/>
</dbReference>
<comment type="similarity">
    <text evidence="1">Belongs to the AAA ATPase family. CDC48 subfamily.</text>
</comment>
<dbReference type="InterPro" id="IPR027417">
    <property type="entry name" value="P-loop_NTPase"/>
</dbReference>
<reference evidence="10 11" key="1">
    <citation type="submission" date="2018-06" db="EMBL/GenBank/DDBJ databases">
        <title>Extensive metabolic versatility and redundancy in microbially diverse, dynamic hydrothermal sediments.</title>
        <authorList>
            <person name="Dombrowski N."/>
            <person name="Teske A."/>
            <person name="Baker B.J."/>
        </authorList>
    </citation>
    <scope>NUCLEOTIDE SEQUENCE [LARGE SCALE GENOMIC DNA]</scope>
    <source>
        <strain evidence="9">B34_G17</strain>
        <strain evidence="8">B66_G16</strain>
    </source>
</reference>
<accession>A0A497EMN4</accession>
<dbReference type="AlphaFoldDB" id="A0A497EMN4"/>
<dbReference type="GO" id="GO:0005737">
    <property type="term" value="C:cytoplasm"/>
    <property type="evidence" value="ECO:0007669"/>
    <property type="project" value="UniProtKB-ARBA"/>
</dbReference>
<dbReference type="Gene3D" id="1.10.8.60">
    <property type="match status" value="2"/>
</dbReference>
<feature type="domain" description="AAA+ ATPase" evidence="5">
    <location>
        <begin position="492"/>
        <end position="630"/>
    </location>
</feature>
<dbReference type="CDD" id="cd19511">
    <property type="entry name" value="RecA-like_CDC48_r2-like"/>
    <property type="match status" value="1"/>
</dbReference>
<evidence type="ECO:0000313" key="10">
    <source>
        <dbReference type="Proteomes" id="UP000272051"/>
    </source>
</evidence>
<dbReference type="InterPro" id="IPR041569">
    <property type="entry name" value="AAA_lid_3"/>
</dbReference>
<evidence type="ECO:0000313" key="8">
    <source>
        <dbReference type="EMBL" id="RLE48477.1"/>
    </source>
</evidence>
<dbReference type="Pfam" id="PF17862">
    <property type="entry name" value="AAA_lid_3"/>
    <property type="match status" value="2"/>
</dbReference>
<evidence type="ECO:0000256" key="4">
    <source>
        <dbReference type="ARBA" id="ARBA00022840"/>
    </source>
</evidence>
<evidence type="ECO:0000313" key="11">
    <source>
        <dbReference type="Proteomes" id="UP000278475"/>
    </source>
</evidence>
<dbReference type="InterPro" id="IPR003593">
    <property type="entry name" value="AAA+_ATPase"/>
</dbReference>
<dbReference type="SUPFAM" id="SSF50692">
    <property type="entry name" value="ADC-like"/>
    <property type="match status" value="1"/>
</dbReference>
<evidence type="ECO:0000313" key="9">
    <source>
        <dbReference type="EMBL" id="RLE53046.1"/>
    </source>
</evidence>
<feature type="domain" description="AAA+ ATPase" evidence="5">
    <location>
        <begin position="219"/>
        <end position="355"/>
    </location>
</feature>
<proteinExistence type="inferred from homology"/>
<dbReference type="FunFam" id="1.10.8.60:FF:000057">
    <property type="entry name" value="AAA family ATPase, CDC48 subfamily"/>
    <property type="match status" value="1"/>
</dbReference>
<dbReference type="EMBL" id="QMQV01000073">
    <property type="protein sequence ID" value="RLE48477.1"/>
    <property type="molecule type" value="Genomic_DNA"/>
</dbReference>
<feature type="domain" description="CDC48" evidence="6">
    <location>
        <begin position="114"/>
        <end position="177"/>
    </location>
</feature>
<organism evidence="8 11">
    <name type="scientific">Thermoproteota archaeon</name>
    <dbReference type="NCBI Taxonomy" id="2056631"/>
    <lineage>
        <taxon>Archaea</taxon>
        <taxon>Thermoproteota</taxon>
    </lineage>
</organism>
<dbReference type="FunFam" id="1.10.8.60:FF:000038">
    <property type="entry name" value="spermatogenesis-associated protein 5-like protein 1"/>
    <property type="match status" value="1"/>
</dbReference>
<dbReference type="PROSITE" id="PS00674">
    <property type="entry name" value="AAA"/>
    <property type="match status" value="2"/>
</dbReference>
<dbReference type="Gene3D" id="2.40.40.20">
    <property type="match status" value="1"/>
</dbReference>
<sequence>MVSQSNSGRRPEIVLRVAEARQRDVGRGKVRIDVNAMRAIGVNIGDVVEIEGRRKTAAIVWPAYTEDQGMDIIRMDGLIRKNAGVSMGDKVIVRKAEAKPALVSKLAPLSFTITVDQSFISFVKRRLIDMPVVEGDNVLIPVLGQAIPFLVVSTKPSGIVIINENTNLVILEKPAEQAKVPRVTYEDVGGLQEAIEKIREMVELPLKHPELFKRLGIEPPKGVLLYGPPGCGKTLLAKAVANETDAYFIAINGPEIMSKFYGESEQKLREVFEEAKQHAPAIVFIDEIDAIAPKREEVTGEVEKRVVAQLLALMDGLEARGDVIVIGATNRPNAIDPALRRPGRFDREIEIGVPDVKGRYEILQIHTRNMPLAADVDLKKLAEITHGFVGADLAALCREAAMKALRRYLPKIDLQQERIPQEVLEQMEVSFQDFINAFKEITPTALREVYVEVPNVRWDDIGGLEEVKQELREAVEWPIKYPDAFKRVGIKPPKGVLLYGPPGCGKTLLAKAVATESEANFISVKGPEILSKWVGESEKAIREVFRKARMSAPSIIFFDEIDAIAPMRGLGIGDSMVTERVISQLLTEMDGLESLENVVVIGATNRPDILDPALLRPGRFDRIVYVPEPGVNERLQILKIHTRNMPLAEDVDLEYLARITEGYAGSDLEAVCREAGMMALRENINADKVCMRHFTEALKKIKPTITEDMKKYYRQWTDRYKQALKAARAQPLISFV</sequence>
<dbReference type="Gene3D" id="3.10.330.10">
    <property type="match status" value="1"/>
</dbReference>
<dbReference type="Pfam" id="PF02933">
    <property type="entry name" value="CDC48_2"/>
    <property type="match status" value="1"/>
</dbReference>
<dbReference type="Gene3D" id="3.40.50.300">
    <property type="entry name" value="P-loop containing nucleotide triphosphate hydrolases"/>
    <property type="match status" value="2"/>
</dbReference>
<dbReference type="InterPro" id="IPR029067">
    <property type="entry name" value="CDC48_domain_2-like_sf"/>
</dbReference>
<dbReference type="Pfam" id="PF00004">
    <property type="entry name" value="AAA"/>
    <property type="match status" value="2"/>
</dbReference>
<dbReference type="PANTHER" id="PTHR23077">
    <property type="entry name" value="AAA-FAMILY ATPASE"/>
    <property type="match status" value="1"/>
</dbReference>
<feature type="domain" description="CDC48 N-terminal subdomain" evidence="7">
    <location>
        <begin position="14"/>
        <end position="98"/>
    </location>
</feature>
<keyword evidence="2" id="KW-0677">Repeat</keyword>
<evidence type="ECO:0000256" key="1">
    <source>
        <dbReference type="ARBA" id="ARBA00009833"/>
    </source>
</evidence>
<evidence type="ECO:0000259" key="6">
    <source>
        <dbReference type="SMART" id="SM01072"/>
    </source>
</evidence>
<dbReference type="SMART" id="SM00382">
    <property type="entry name" value="AAA"/>
    <property type="match status" value="2"/>
</dbReference>
<dbReference type="Pfam" id="PF02359">
    <property type="entry name" value="CDC48_N"/>
    <property type="match status" value="1"/>
</dbReference>
<dbReference type="InterPro" id="IPR005938">
    <property type="entry name" value="AAA_ATPase_CDC48"/>
</dbReference>
<dbReference type="FunFam" id="2.40.40.20:FF:000007">
    <property type="entry name" value="AAA family ATPase"/>
    <property type="match status" value="1"/>
</dbReference>
<dbReference type="NCBIfam" id="TIGR01243">
    <property type="entry name" value="CDC48"/>
    <property type="match status" value="1"/>
</dbReference>
<dbReference type="FunFam" id="3.40.50.300:FF:000018">
    <property type="entry name" value="Cell division control 48"/>
    <property type="match status" value="1"/>
</dbReference>
<evidence type="ECO:0000259" key="5">
    <source>
        <dbReference type="SMART" id="SM00382"/>
    </source>
</evidence>
<dbReference type="InterPro" id="IPR003338">
    <property type="entry name" value="CDC4_N-term_subdom"/>
</dbReference>
<name>A0A497EMN4_9CREN</name>
<dbReference type="GO" id="GO:0005524">
    <property type="term" value="F:ATP binding"/>
    <property type="evidence" value="ECO:0007669"/>
    <property type="project" value="UniProtKB-KW"/>
</dbReference>
<evidence type="ECO:0000256" key="2">
    <source>
        <dbReference type="ARBA" id="ARBA00022737"/>
    </source>
</evidence>
<dbReference type="SUPFAM" id="SSF54585">
    <property type="entry name" value="Cdc48 domain 2-like"/>
    <property type="match status" value="1"/>
</dbReference>
<dbReference type="InterPro" id="IPR003960">
    <property type="entry name" value="ATPase_AAA_CS"/>
</dbReference>
<dbReference type="InterPro" id="IPR003959">
    <property type="entry name" value="ATPase_AAA_core"/>
</dbReference>
<dbReference type="PANTHER" id="PTHR23077:SF171">
    <property type="entry name" value="NUCLEAR VALOSIN-CONTAINING PROTEIN-LIKE"/>
    <property type="match status" value="1"/>
</dbReference>
<dbReference type="SMART" id="SM01072">
    <property type="entry name" value="CDC48_2"/>
    <property type="match status" value="1"/>
</dbReference>
<dbReference type="SMART" id="SM01073">
    <property type="entry name" value="CDC48_N"/>
    <property type="match status" value="1"/>
</dbReference>
<protein>
    <submittedName>
        <fullName evidence="8">AAA family ATPase</fullName>
    </submittedName>
</protein>
<dbReference type="GO" id="GO:0016887">
    <property type="term" value="F:ATP hydrolysis activity"/>
    <property type="evidence" value="ECO:0007669"/>
    <property type="project" value="InterPro"/>
</dbReference>
<keyword evidence="3" id="KW-0547">Nucleotide-binding</keyword>
<dbReference type="InterPro" id="IPR004201">
    <property type="entry name" value="Cdc48_dom2"/>
</dbReference>